<keyword evidence="10" id="KW-0411">Iron-sulfur</keyword>
<dbReference type="InterPro" id="IPR005122">
    <property type="entry name" value="Uracil-DNA_glycosylase-like"/>
</dbReference>
<dbReference type="PANTHER" id="PTHR33693">
    <property type="entry name" value="TYPE-5 URACIL-DNA GLYCOSYLASE"/>
    <property type="match status" value="1"/>
</dbReference>
<evidence type="ECO:0000256" key="7">
    <source>
        <dbReference type="ARBA" id="ARBA00022763"/>
    </source>
</evidence>
<evidence type="ECO:0000256" key="3">
    <source>
        <dbReference type="ARBA" id="ARBA00012030"/>
    </source>
</evidence>
<comment type="catalytic activity">
    <reaction evidence="1">
        <text>Hydrolyzes single-stranded DNA or mismatched double-stranded DNA and polynucleotides, releasing free uracil.</text>
        <dbReference type="EC" id="3.2.2.27"/>
    </reaction>
</comment>
<dbReference type="NCBIfam" id="TIGR00758">
    <property type="entry name" value="UDG_fam4"/>
    <property type="match status" value="1"/>
</dbReference>
<evidence type="ECO:0000259" key="12">
    <source>
        <dbReference type="SMART" id="SM00986"/>
    </source>
</evidence>
<keyword evidence="7" id="KW-0227">DNA damage</keyword>
<comment type="similarity">
    <text evidence="2">Belongs to the uracil-DNA glycosylase (UDG) superfamily. Type 4 (UDGa) family.</text>
</comment>
<organism evidence="13 14">
    <name type="scientific">Methanoculleus marisnigri</name>
    <dbReference type="NCBI Taxonomy" id="2198"/>
    <lineage>
        <taxon>Archaea</taxon>
        <taxon>Methanobacteriati</taxon>
        <taxon>Methanobacteriota</taxon>
        <taxon>Stenosarchaea group</taxon>
        <taxon>Methanomicrobia</taxon>
        <taxon>Methanomicrobiales</taxon>
        <taxon>Methanomicrobiaceae</taxon>
        <taxon>Methanoculleus</taxon>
    </lineage>
</organism>
<name>A0A124G4H7_9EURY</name>
<evidence type="ECO:0000256" key="8">
    <source>
        <dbReference type="ARBA" id="ARBA00022801"/>
    </source>
</evidence>
<dbReference type="SUPFAM" id="SSF52141">
    <property type="entry name" value="Uracil-DNA glycosylase-like"/>
    <property type="match status" value="1"/>
</dbReference>
<dbReference type="PATRIC" id="fig|2198.3.peg.1529"/>
<dbReference type="GO" id="GO:0051539">
    <property type="term" value="F:4 iron, 4 sulfur cluster binding"/>
    <property type="evidence" value="ECO:0007669"/>
    <property type="project" value="UniProtKB-KW"/>
</dbReference>
<comment type="caution">
    <text evidence="13">The sequence shown here is derived from an EMBL/GenBank/DDBJ whole genome shotgun (WGS) entry which is preliminary data.</text>
</comment>
<proteinExistence type="inferred from homology"/>
<dbReference type="EMBL" id="LGHE01000198">
    <property type="protein sequence ID" value="KUL00093.1"/>
    <property type="molecule type" value="Genomic_DNA"/>
</dbReference>
<evidence type="ECO:0000313" key="13">
    <source>
        <dbReference type="EMBL" id="KUL00093.1"/>
    </source>
</evidence>
<dbReference type="Proteomes" id="UP000054598">
    <property type="component" value="Unassembled WGS sequence"/>
</dbReference>
<evidence type="ECO:0000256" key="6">
    <source>
        <dbReference type="ARBA" id="ARBA00022723"/>
    </source>
</evidence>
<dbReference type="GO" id="GO:0006281">
    <property type="term" value="P:DNA repair"/>
    <property type="evidence" value="ECO:0007669"/>
    <property type="project" value="UniProtKB-KW"/>
</dbReference>
<dbReference type="GO" id="GO:0046872">
    <property type="term" value="F:metal ion binding"/>
    <property type="evidence" value="ECO:0007669"/>
    <property type="project" value="UniProtKB-KW"/>
</dbReference>
<evidence type="ECO:0000256" key="5">
    <source>
        <dbReference type="ARBA" id="ARBA00022485"/>
    </source>
</evidence>
<dbReference type="InterPro" id="IPR036895">
    <property type="entry name" value="Uracil-DNA_glycosylase-like_sf"/>
</dbReference>
<feature type="domain" description="Uracil-DNA glycosylase-like" evidence="12">
    <location>
        <begin position="49"/>
        <end position="203"/>
    </location>
</feature>
<dbReference type="CDD" id="cd10030">
    <property type="entry name" value="UDG-F4_TTUDGA_SPO1dp_like"/>
    <property type="match status" value="1"/>
</dbReference>
<keyword evidence="5" id="KW-0004">4Fe-4S</keyword>
<keyword evidence="8" id="KW-0378">Hydrolase</keyword>
<dbReference type="Gene3D" id="3.40.470.10">
    <property type="entry name" value="Uracil-DNA glycosylase-like domain"/>
    <property type="match status" value="1"/>
</dbReference>
<dbReference type="SMART" id="SM00987">
    <property type="entry name" value="UreE_C"/>
    <property type="match status" value="1"/>
</dbReference>
<evidence type="ECO:0000256" key="11">
    <source>
        <dbReference type="ARBA" id="ARBA00023204"/>
    </source>
</evidence>
<keyword evidence="11" id="KW-0234">DNA repair</keyword>
<dbReference type="InterPro" id="IPR053423">
    <property type="entry name" value="Type-4_UDG"/>
</dbReference>
<evidence type="ECO:0000313" key="14">
    <source>
        <dbReference type="Proteomes" id="UP000054598"/>
    </source>
</evidence>
<dbReference type="PANTHER" id="PTHR33693:SF1">
    <property type="entry name" value="TYPE-4 URACIL-DNA GLYCOSYLASE"/>
    <property type="match status" value="1"/>
</dbReference>
<dbReference type="SMART" id="SM00986">
    <property type="entry name" value="UDG"/>
    <property type="match status" value="1"/>
</dbReference>
<dbReference type="Pfam" id="PF03167">
    <property type="entry name" value="UDG"/>
    <property type="match status" value="1"/>
</dbReference>
<protein>
    <recommendedName>
        <fullName evidence="4">Type-4 uracil-DNA glycosylase</fullName>
        <ecNumber evidence="3">3.2.2.27</ecNumber>
    </recommendedName>
</protein>
<keyword evidence="9" id="KW-0408">Iron</keyword>
<accession>A0A124G4H7</accession>
<gene>
    <name evidence="13" type="ORF">XE10_1553</name>
</gene>
<dbReference type="InterPro" id="IPR005273">
    <property type="entry name" value="Ura-DNA_glyco_family4"/>
</dbReference>
<evidence type="ECO:0000256" key="4">
    <source>
        <dbReference type="ARBA" id="ARBA00019403"/>
    </source>
</evidence>
<evidence type="ECO:0000256" key="1">
    <source>
        <dbReference type="ARBA" id="ARBA00001400"/>
    </source>
</evidence>
<reference evidence="14" key="1">
    <citation type="journal article" date="2015" name="MBio">
        <title>Genome-Resolved Metagenomic Analysis Reveals Roles for Candidate Phyla and Other Microbial Community Members in Biogeochemical Transformations in Oil Reservoirs.</title>
        <authorList>
            <person name="Hu P."/>
            <person name="Tom L."/>
            <person name="Singh A."/>
            <person name="Thomas B.C."/>
            <person name="Baker B.J."/>
            <person name="Piceno Y.M."/>
            <person name="Andersen G.L."/>
            <person name="Banfield J.F."/>
        </authorList>
    </citation>
    <scope>NUCLEOTIDE SEQUENCE [LARGE SCALE GENOMIC DNA]</scope>
</reference>
<evidence type="ECO:0000256" key="9">
    <source>
        <dbReference type="ARBA" id="ARBA00023004"/>
    </source>
</evidence>
<dbReference type="EC" id="3.2.2.27" evidence="3"/>
<evidence type="ECO:0000256" key="10">
    <source>
        <dbReference type="ARBA" id="ARBA00023014"/>
    </source>
</evidence>
<sequence>MHKKVIRVIVNSVGIVQETGREVAIERLAAVIDECRKCPLWENTHHAVPGEGATGAGLMLIGEAPGKQEDLTGRPFVGRAGKLLESLLSGIGLTRDDVFIANIVKHRPPGNRDPRDEEIQACTPYLEEQIRIIRPKVIVMLGRHSSRYILSFLPVEFDRITEIRGTVYPGLLFGQPVRLIPTLHPAAALYNPAYREALEEDFRIIGRELAGAGEFTTQD</sequence>
<keyword evidence="6" id="KW-0479">Metal-binding</keyword>
<dbReference type="GO" id="GO:0004844">
    <property type="term" value="F:uracil DNA N-glycosylase activity"/>
    <property type="evidence" value="ECO:0007669"/>
    <property type="project" value="UniProtKB-EC"/>
</dbReference>
<dbReference type="NCBIfam" id="NF040953">
    <property type="entry name" value="Arch_udg"/>
    <property type="match status" value="1"/>
</dbReference>
<dbReference type="InterPro" id="IPR051536">
    <property type="entry name" value="UDG_Type-4/5"/>
</dbReference>
<evidence type="ECO:0000256" key="2">
    <source>
        <dbReference type="ARBA" id="ARBA00006521"/>
    </source>
</evidence>
<dbReference type="AlphaFoldDB" id="A0A124G4H7"/>